<dbReference type="RefSeq" id="WP_201078800.1">
    <property type="nucleotide sequence ID" value="NZ_CP067420.1"/>
</dbReference>
<evidence type="ECO:0000259" key="1">
    <source>
        <dbReference type="PROSITE" id="PS50112"/>
    </source>
</evidence>
<dbReference type="SUPFAM" id="SSF141868">
    <property type="entry name" value="EAL domain-like"/>
    <property type="match status" value="1"/>
</dbReference>
<dbReference type="InterPro" id="IPR003018">
    <property type="entry name" value="GAF"/>
</dbReference>
<evidence type="ECO:0000259" key="4">
    <source>
        <dbReference type="PROSITE" id="PS50887"/>
    </source>
</evidence>
<evidence type="ECO:0000313" key="5">
    <source>
        <dbReference type="EMBL" id="QQP91168.1"/>
    </source>
</evidence>
<dbReference type="InterPro" id="IPR035965">
    <property type="entry name" value="PAS-like_dom_sf"/>
</dbReference>
<feature type="domain" description="GGDEF" evidence="4">
    <location>
        <begin position="345"/>
        <end position="479"/>
    </location>
</feature>
<dbReference type="InterPro" id="IPR029016">
    <property type="entry name" value="GAF-like_dom_sf"/>
</dbReference>
<dbReference type="InterPro" id="IPR043128">
    <property type="entry name" value="Rev_trsase/Diguanyl_cyclase"/>
</dbReference>
<dbReference type="Gene3D" id="3.30.450.20">
    <property type="entry name" value="PAS domain"/>
    <property type="match status" value="1"/>
</dbReference>
<dbReference type="SUPFAM" id="SSF55781">
    <property type="entry name" value="GAF domain-like"/>
    <property type="match status" value="1"/>
</dbReference>
<dbReference type="InterPro" id="IPR000160">
    <property type="entry name" value="GGDEF_dom"/>
</dbReference>
<dbReference type="Pfam" id="PF00990">
    <property type="entry name" value="GGDEF"/>
    <property type="match status" value="1"/>
</dbReference>
<dbReference type="CDD" id="cd00130">
    <property type="entry name" value="PAS"/>
    <property type="match status" value="1"/>
</dbReference>
<evidence type="ECO:0000313" key="6">
    <source>
        <dbReference type="Proteomes" id="UP000595197"/>
    </source>
</evidence>
<feature type="domain" description="PAS" evidence="1">
    <location>
        <begin position="185"/>
        <end position="222"/>
    </location>
</feature>
<dbReference type="NCBIfam" id="TIGR00254">
    <property type="entry name" value="GGDEF"/>
    <property type="match status" value="1"/>
</dbReference>
<feature type="domain" description="EAL" evidence="3">
    <location>
        <begin position="488"/>
        <end position="744"/>
    </location>
</feature>
<dbReference type="PANTHER" id="PTHR44757:SF2">
    <property type="entry name" value="BIOFILM ARCHITECTURE MAINTENANCE PROTEIN MBAA"/>
    <property type="match status" value="1"/>
</dbReference>
<dbReference type="EMBL" id="CP067420">
    <property type="protein sequence ID" value="QQP91168.1"/>
    <property type="molecule type" value="Genomic_DNA"/>
</dbReference>
<dbReference type="Pfam" id="PF13188">
    <property type="entry name" value="PAS_8"/>
    <property type="match status" value="1"/>
</dbReference>
<dbReference type="CDD" id="cd01948">
    <property type="entry name" value="EAL"/>
    <property type="match status" value="1"/>
</dbReference>
<dbReference type="InterPro" id="IPR035919">
    <property type="entry name" value="EAL_sf"/>
</dbReference>
<dbReference type="PANTHER" id="PTHR44757">
    <property type="entry name" value="DIGUANYLATE CYCLASE DGCP"/>
    <property type="match status" value="1"/>
</dbReference>
<dbReference type="SUPFAM" id="SSF55073">
    <property type="entry name" value="Nucleotide cyclase"/>
    <property type="match status" value="1"/>
</dbReference>
<name>A0ABX7B9X9_9PROT</name>
<dbReference type="Proteomes" id="UP000595197">
    <property type="component" value="Chromosome"/>
</dbReference>
<dbReference type="SUPFAM" id="SSF55785">
    <property type="entry name" value="PYP-like sensor domain (PAS domain)"/>
    <property type="match status" value="1"/>
</dbReference>
<dbReference type="PROSITE" id="PS50887">
    <property type="entry name" value="GGDEF"/>
    <property type="match status" value="1"/>
</dbReference>
<evidence type="ECO:0000259" key="2">
    <source>
        <dbReference type="PROSITE" id="PS50113"/>
    </source>
</evidence>
<dbReference type="PROSITE" id="PS50883">
    <property type="entry name" value="EAL"/>
    <property type="match status" value="1"/>
</dbReference>
<dbReference type="SMART" id="SM00065">
    <property type="entry name" value="GAF"/>
    <property type="match status" value="1"/>
</dbReference>
<dbReference type="Gene3D" id="3.30.450.40">
    <property type="match status" value="1"/>
</dbReference>
<protein>
    <submittedName>
        <fullName evidence="5">EAL domain-containing protein</fullName>
    </submittedName>
</protein>
<dbReference type="Pfam" id="PF00563">
    <property type="entry name" value="EAL"/>
    <property type="match status" value="1"/>
</dbReference>
<dbReference type="InterPro" id="IPR052155">
    <property type="entry name" value="Biofilm_reg_signaling"/>
</dbReference>
<dbReference type="PROSITE" id="PS50113">
    <property type="entry name" value="PAC"/>
    <property type="match status" value="1"/>
</dbReference>
<dbReference type="SMART" id="SM00267">
    <property type="entry name" value="GGDEF"/>
    <property type="match status" value="1"/>
</dbReference>
<feature type="domain" description="PAC" evidence="2">
    <location>
        <begin position="260"/>
        <end position="312"/>
    </location>
</feature>
<proteinExistence type="predicted"/>
<reference evidence="5" key="1">
    <citation type="submission" date="2021-02" db="EMBL/GenBank/DDBJ databases">
        <title>Skermanella TT6 skin isolate.</title>
        <authorList>
            <person name="Lee K."/>
            <person name="Ganzorig M."/>
        </authorList>
    </citation>
    <scope>NUCLEOTIDE SEQUENCE</scope>
    <source>
        <strain evidence="5">TT6</strain>
    </source>
</reference>
<dbReference type="PROSITE" id="PS50112">
    <property type="entry name" value="PAS"/>
    <property type="match status" value="1"/>
</dbReference>
<evidence type="ECO:0000259" key="3">
    <source>
        <dbReference type="PROSITE" id="PS50883"/>
    </source>
</evidence>
<dbReference type="CDD" id="cd01949">
    <property type="entry name" value="GGDEF"/>
    <property type="match status" value="1"/>
</dbReference>
<organism evidence="5 6">
    <name type="scientific">Skermanella cutis</name>
    <dbReference type="NCBI Taxonomy" id="2775420"/>
    <lineage>
        <taxon>Bacteria</taxon>
        <taxon>Pseudomonadati</taxon>
        <taxon>Pseudomonadota</taxon>
        <taxon>Alphaproteobacteria</taxon>
        <taxon>Rhodospirillales</taxon>
        <taxon>Azospirillaceae</taxon>
        <taxon>Skermanella</taxon>
    </lineage>
</organism>
<dbReference type="Gene3D" id="3.30.70.270">
    <property type="match status" value="1"/>
</dbReference>
<dbReference type="Gene3D" id="3.20.20.450">
    <property type="entry name" value="EAL domain"/>
    <property type="match status" value="1"/>
</dbReference>
<keyword evidence="6" id="KW-1185">Reference proteome</keyword>
<dbReference type="InterPro" id="IPR001633">
    <property type="entry name" value="EAL_dom"/>
</dbReference>
<sequence length="762" mass="83354">MLELDLRVERQSAALGALARHDCFVRADLAVCLRRINRVAAETLEVARSSIWLLNEDGTSLVCADHYDASSTVDGTGQILERAEFPHYFQAILEDRVIAASDAQSDPRTCEFTENYLIPLGIASMLDAPILFGGRTVGVLCIEHIGLPRGWPRDEQVFTASLGDFVAMALAAEERTRAESALRRAEERYRGIFENAIEGLFQMCPDGRFTDVNPAMARMLGFADAAGFLAARGPVGAPLFVDPSRRAELMRLVDAQDRVVGFEAELYRRDGPVIWGGFSIRTVRGADGRILRLEGSLEDVTLRRRAEDQLAHVALHDGLTNLPNRALFMDRLAQSLARARLSKVGTTAVVLLDVDRFSLINDSLGHAAGDRLLIDLACRLSARLRPGNTLARLAGDEFAVLAEGLADRDAALELAESLRSSVAGPFVDATDQELFASASAGVCFDVGGSQGPDDMVRHAGTALHQAKAQGRARCLAFTDDMRTEPLLTLKLQSDMRRAIERDEFLLYYQPILSLPDRRLTGFEALIRWNHAQRGLIPPATFIPIAEENGLMTDLGDWVTNAACRQMRAWQDRVGAPVPLSLSINVAPTQLIHPEAFPLLDRAVAASGVDIGRIKLEVTETALAGDAELLPQRLRALRERGFRILIDDFGTGYSSLSRLHRFPIDGLKIDQSFVKPMLYDPDSAAIVRTIVALGKALELDLFAEGVEDEGTAAELGRMQCDFAQGYLFARPLPVDAADGLVEDLMEELAGKPADRPVRTLNPA</sequence>
<dbReference type="InterPro" id="IPR000700">
    <property type="entry name" value="PAS-assoc_C"/>
</dbReference>
<dbReference type="NCBIfam" id="TIGR00229">
    <property type="entry name" value="sensory_box"/>
    <property type="match status" value="1"/>
</dbReference>
<gene>
    <name evidence="5" type="ORF">IGS68_08150</name>
</gene>
<accession>A0ABX7B9X9</accession>
<dbReference type="Pfam" id="PF01590">
    <property type="entry name" value="GAF"/>
    <property type="match status" value="1"/>
</dbReference>
<dbReference type="InterPro" id="IPR029787">
    <property type="entry name" value="Nucleotide_cyclase"/>
</dbReference>
<dbReference type="SMART" id="SM00052">
    <property type="entry name" value="EAL"/>
    <property type="match status" value="1"/>
</dbReference>
<dbReference type="InterPro" id="IPR000014">
    <property type="entry name" value="PAS"/>
</dbReference>